<dbReference type="Proteomes" id="UP000653454">
    <property type="component" value="Unassembled WGS sequence"/>
</dbReference>
<dbReference type="Gene3D" id="3.10.20.90">
    <property type="entry name" value="Phosphatidylinositol 3-kinase Catalytic Subunit, Chain A, domain 1"/>
    <property type="match status" value="1"/>
</dbReference>
<dbReference type="InterPro" id="IPR005375">
    <property type="entry name" value="UFM1"/>
</dbReference>
<accession>A0A8S4FMJ5</accession>
<keyword evidence="4" id="KW-0833">Ubl conjugation pathway</keyword>
<proteinExistence type="inferred from homology"/>
<sequence>MEKAVVLQFLDFFQDFINLCHSDNWPDNSTTEEEIKNAFLTSQHIEKCLDKLQKKHLLDSFLTVLNDKEDNSDVFIKNCISDPPKSILKKIINSKTKITQMDVGFKIFLQMYSEDKLQRYLTDFIVEAASKETLLKHLGDFSSEKLLKLKSKLLLAELGSCEDPQEPILEMLRNCDQGTTELLVLSLLNQEVKYRETVSKIKDTFLMAISSKSDKTYQKLWKHLFSIEDKDLLELCLEYSDLFKVMSKGLIDCSKLLREQMSADLSVPEATPFTAVLKFAAEEFRVEPATSAVITDDGVGINPQQTAGNVFLKHGSELRLIPRDRVGHKTI</sequence>
<evidence type="ECO:0000256" key="2">
    <source>
        <dbReference type="ARBA" id="ARBA00015319"/>
    </source>
</evidence>
<reference evidence="5" key="1">
    <citation type="submission" date="2020-11" db="EMBL/GenBank/DDBJ databases">
        <authorList>
            <person name="Whiteford S."/>
        </authorList>
    </citation>
    <scope>NUCLEOTIDE SEQUENCE</scope>
</reference>
<evidence type="ECO:0000256" key="1">
    <source>
        <dbReference type="ARBA" id="ARBA00010230"/>
    </source>
</evidence>
<dbReference type="PANTHER" id="PTHR15825:SF0">
    <property type="entry name" value="UBIQUITIN-FOLD MODIFIER 1"/>
    <property type="match status" value="1"/>
</dbReference>
<evidence type="ECO:0000256" key="3">
    <source>
        <dbReference type="ARBA" id="ARBA00022499"/>
    </source>
</evidence>
<dbReference type="EMBL" id="CAJHNJ030000036">
    <property type="protein sequence ID" value="CAG9128626.1"/>
    <property type="molecule type" value="Genomic_DNA"/>
</dbReference>
<name>A0A8S4FMJ5_PLUXY</name>
<evidence type="ECO:0000313" key="6">
    <source>
        <dbReference type="Proteomes" id="UP000653454"/>
    </source>
</evidence>
<dbReference type="Pfam" id="PF03671">
    <property type="entry name" value="Ufm1"/>
    <property type="match status" value="1"/>
</dbReference>
<keyword evidence="3" id="KW-1017">Isopeptide bond</keyword>
<dbReference type="AlphaFoldDB" id="A0A8S4FMJ5"/>
<organism evidence="5 6">
    <name type="scientific">Plutella xylostella</name>
    <name type="common">Diamondback moth</name>
    <name type="synonym">Plutella maculipennis</name>
    <dbReference type="NCBI Taxonomy" id="51655"/>
    <lineage>
        <taxon>Eukaryota</taxon>
        <taxon>Metazoa</taxon>
        <taxon>Ecdysozoa</taxon>
        <taxon>Arthropoda</taxon>
        <taxon>Hexapoda</taxon>
        <taxon>Insecta</taxon>
        <taxon>Pterygota</taxon>
        <taxon>Neoptera</taxon>
        <taxon>Endopterygota</taxon>
        <taxon>Lepidoptera</taxon>
        <taxon>Glossata</taxon>
        <taxon>Ditrysia</taxon>
        <taxon>Yponomeutoidea</taxon>
        <taxon>Plutellidae</taxon>
        <taxon>Plutella</taxon>
    </lineage>
</organism>
<dbReference type="GO" id="GO:0005634">
    <property type="term" value="C:nucleus"/>
    <property type="evidence" value="ECO:0007669"/>
    <property type="project" value="TreeGrafter"/>
</dbReference>
<keyword evidence="6" id="KW-1185">Reference proteome</keyword>
<dbReference type="InterPro" id="IPR029071">
    <property type="entry name" value="Ubiquitin-like_domsf"/>
</dbReference>
<comment type="similarity">
    <text evidence="1">Belongs to the UFM1 family.</text>
</comment>
<protein>
    <recommendedName>
        <fullName evidence="2">Ubiquitin-fold modifier 1</fullName>
    </recommendedName>
</protein>
<dbReference type="SUPFAM" id="SSF54236">
    <property type="entry name" value="Ubiquitin-like"/>
    <property type="match status" value="1"/>
</dbReference>
<dbReference type="FunFam" id="3.10.20.90:FF:000044">
    <property type="entry name" value="Ubiquitin-fold modifier 1"/>
    <property type="match status" value="1"/>
</dbReference>
<dbReference type="GO" id="GO:1990592">
    <property type="term" value="P:protein K69-linked ufmylation"/>
    <property type="evidence" value="ECO:0007669"/>
    <property type="project" value="TreeGrafter"/>
</dbReference>
<gene>
    <name evidence="5" type="ORF">PLXY2_LOCUS9203</name>
</gene>
<evidence type="ECO:0000256" key="4">
    <source>
        <dbReference type="ARBA" id="ARBA00022786"/>
    </source>
</evidence>
<dbReference type="GO" id="GO:0005737">
    <property type="term" value="C:cytoplasm"/>
    <property type="evidence" value="ECO:0007669"/>
    <property type="project" value="TreeGrafter"/>
</dbReference>
<dbReference type="PANTHER" id="PTHR15825">
    <property type="entry name" value="UBIQUITIN-FOLD MODIFIER 1"/>
    <property type="match status" value="1"/>
</dbReference>
<evidence type="ECO:0000313" key="5">
    <source>
        <dbReference type="EMBL" id="CAG9128626.1"/>
    </source>
</evidence>
<comment type="caution">
    <text evidence="5">The sequence shown here is derived from an EMBL/GenBank/DDBJ whole genome shotgun (WGS) entry which is preliminary data.</text>
</comment>